<dbReference type="PANTHER" id="PTHR48125:SF12">
    <property type="entry name" value="AT HOOK TRANSCRIPTION FACTOR FAMILY-RELATED"/>
    <property type="match status" value="1"/>
</dbReference>
<dbReference type="OrthoDB" id="8034296at2759"/>
<feature type="region of interest" description="Disordered" evidence="1">
    <location>
        <begin position="60"/>
        <end position="127"/>
    </location>
</feature>
<feature type="compositionally biased region" description="Pro residues" evidence="1">
    <location>
        <begin position="1287"/>
        <end position="1299"/>
    </location>
</feature>
<reference evidence="2 3" key="1">
    <citation type="journal article" date="2007" name="Nature">
        <title>Evolution of genes and genomes on the Drosophila phylogeny.</title>
        <authorList>
            <consortium name="Drosophila 12 Genomes Consortium"/>
            <person name="Clark A.G."/>
            <person name="Eisen M.B."/>
            <person name="Smith D.R."/>
            <person name="Bergman C.M."/>
            <person name="Oliver B."/>
            <person name="Markow T.A."/>
            <person name="Kaufman T.C."/>
            <person name="Kellis M."/>
            <person name="Gelbart W."/>
            <person name="Iyer V.N."/>
            <person name="Pollard D.A."/>
            <person name="Sackton T.B."/>
            <person name="Larracuente A.M."/>
            <person name="Singh N.D."/>
            <person name="Abad J.P."/>
            <person name="Abt D.N."/>
            <person name="Adryan B."/>
            <person name="Aguade M."/>
            <person name="Akashi H."/>
            <person name="Anderson W.W."/>
            <person name="Aquadro C.F."/>
            <person name="Ardell D.H."/>
            <person name="Arguello R."/>
            <person name="Artieri C.G."/>
            <person name="Barbash D.A."/>
            <person name="Barker D."/>
            <person name="Barsanti P."/>
            <person name="Batterham P."/>
            <person name="Batzoglou S."/>
            <person name="Begun D."/>
            <person name="Bhutkar A."/>
            <person name="Blanco E."/>
            <person name="Bosak S.A."/>
            <person name="Bradley R.K."/>
            <person name="Brand A.D."/>
            <person name="Brent M.R."/>
            <person name="Brooks A.N."/>
            <person name="Brown R.H."/>
            <person name="Butlin R.K."/>
            <person name="Caggese C."/>
            <person name="Calvi B.R."/>
            <person name="Bernardo de Carvalho A."/>
            <person name="Caspi A."/>
            <person name="Castrezana S."/>
            <person name="Celniker S.E."/>
            <person name="Chang J.L."/>
            <person name="Chapple C."/>
            <person name="Chatterji S."/>
            <person name="Chinwalla A."/>
            <person name="Civetta A."/>
            <person name="Clifton S.W."/>
            <person name="Comeron J.M."/>
            <person name="Costello J.C."/>
            <person name="Coyne J.A."/>
            <person name="Daub J."/>
            <person name="David R.G."/>
            <person name="Delcher A.L."/>
            <person name="Delehaunty K."/>
            <person name="Do C.B."/>
            <person name="Ebling H."/>
            <person name="Edwards K."/>
            <person name="Eickbush T."/>
            <person name="Evans J.D."/>
            <person name="Filipski A."/>
            <person name="Findeiss S."/>
            <person name="Freyhult E."/>
            <person name="Fulton L."/>
            <person name="Fulton R."/>
            <person name="Garcia A.C."/>
            <person name="Gardiner A."/>
            <person name="Garfield D.A."/>
            <person name="Garvin B.E."/>
            <person name="Gibson G."/>
            <person name="Gilbert D."/>
            <person name="Gnerre S."/>
            <person name="Godfrey J."/>
            <person name="Good R."/>
            <person name="Gotea V."/>
            <person name="Gravely B."/>
            <person name="Greenberg A.J."/>
            <person name="Griffiths-Jones S."/>
            <person name="Gross S."/>
            <person name="Guigo R."/>
            <person name="Gustafson E.A."/>
            <person name="Haerty W."/>
            <person name="Hahn M.W."/>
            <person name="Halligan D.L."/>
            <person name="Halpern A.L."/>
            <person name="Halter G.M."/>
            <person name="Han M.V."/>
            <person name="Heger A."/>
            <person name="Hillier L."/>
            <person name="Hinrichs A.S."/>
            <person name="Holmes I."/>
            <person name="Hoskins R.A."/>
            <person name="Hubisz M.J."/>
            <person name="Hultmark D."/>
            <person name="Huntley M.A."/>
            <person name="Jaffe D.B."/>
            <person name="Jagadeeshan S."/>
            <person name="Jeck W.R."/>
            <person name="Johnson J."/>
            <person name="Jones C.D."/>
            <person name="Jordan W.C."/>
            <person name="Karpen G.H."/>
            <person name="Kataoka E."/>
            <person name="Keightley P.D."/>
            <person name="Kheradpour P."/>
            <person name="Kirkness E.F."/>
            <person name="Koerich L.B."/>
            <person name="Kristiansen K."/>
            <person name="Kudrna D."/>
            <person name="Kulathinal R.J."/>
            <person name="Kumar S."/>
            <person name="Kwok R."/>
            <person name="Lander E."/>
            <person name="Langley C.H."/>
            <person name="Lapoint R."/>
            <person name="Lazzaro B.P."/>
            <person name="Lee S.J."/>
            <person name="Levesque L."/>
            <person name="Li R."/>
            <person name="Lin C.F."/>
            <person name="Lin M.F."/>
            <person name="Lindblad-Toh K."/>
            <person name="Llopart A."/>
            <person name="Long M."/>
            <person name="Low L."/>
            <person name="Lozovsky E."/>
            <person name="Lu J."/>
            <person name="Luo M."/>
            <person name="Machado C.A."/>
            <person name="Makalowski W."/>
            <person name="Marzo M."/>
            <person name="Matsuda M."/>
            <person name="Matzkin L."/>
            <person name="McAllister B."/>
            <person name="McBride C.S."/>
            <person name="McKernan B."/>
            <person name="McKernan K."/>
            <person name="Mendez-Lago M."/>
            <person name="Minx P."/>
            <person name="Mollenhauer M.U."/>
            <person name="Montooth K."/>
            <person name="Mount S.M."/>
            <person name="Mu X."/>
            <person name="Myers E."/>
            <person name="Negre B."/>
            <person name="Newfeld S."/>
            <person name="Nielsen R."/>
            <person name="Noor M.A."/>
            <person name="O'Grady P."/>
            <person name="Pachter L."/>
            <person name="Papaceit M."/>
            <person name="Parisi M.J."/>
            <person name="Parisi M."/>
            <person name="Parts L."/>
            <person name="Pedersen J.S."/>
            <person name="Pesole G."/>
            <person name="Phillippy A.M."/>
            <person name="Ponting C.P."/>
            <person name="Pop M."/>
            <person name="Porcelli D."/>
            <person name="Powell J.R."/>
            <person name="Prohaska S."/>
            <person name="Pruitt K."/>
            <person name="Puig M."/>
            <person name="Quesneville H."/>
            <person name="Ram K.R."/>
            <person name="Rand D."/>
            <person name="Rasmussen M.D."/>
            <person name="Reed L.K."/>
            <person name="Reenan R."/>
            <person name="Reily A."/>
            <person name="Remington K.A."/>
            <person name="Rieger T.T."/>
            <person name="Ritchie M.G."/>
            <person name="Robin C."/>
            <person name="Rogers Y.H."/>
            <person name="Rohde C."/>
            <person name="Rozas J."/>
            <person name="Rubenfield M.J."/>
            <person name="Ruiz A."/>
            <person name="Russo S."/>
            <person name="Salzberg S.L."/>
            <person name="Sanchez-Gracia A."/>
            <person name="Saranga D.J."/>
            <person name="Sato H."/>
            <person name="Schaeffer S.W."/>
            <person name="Schatz M.C."/>
            <person name="Schlenke T."/>
            <person name="Schwartz R."/>
            <person name="Segarra C."/>
            <person name="Singh R.S."/>
            <person name="Sirot L."/>
            <person name="Sirota M."/>
            <person name="Sisneros N.B."/>
            <person name="Smith C.D."/>
            <person name="Smith T.F."/>
            <person name="Spieth J."/>
            <person name="Stage D.E."/>
            <person name="Stark A."/>
            <person name="Stephan W."/>
            <person name="Strausberg R.L."/>
            <person name="Strempel S."/>
            <person name="Sturgill D."/>
            <person name="Sutton G."/>
            <person name="Sutton G.G."/>
            <person name="Tao W."/>
            <person name="Teichmann S."/>
            <person name="Tobari Y.N."/>
            <person name="Tomimura Y."/>
            <person name="Tsolas J.M."/>
            <person name="Valente V.L."/>
            <person name="Venter E."/>
            <person name="Venter J.C."/>
            <person name="Vicario S."/>
            <person name="Vieira F.G."/>
            <person name="Vilella A.J."/>
            <person name="Villasante A."/>
            <person name="Walenz B."/>
            <person name="Wang J."/>
            <person name="Wasserman M."/>
            <person name="Watts T."/>
            <person name="Wilson D."/>
            <person name="Wilson R.K."/>
            <person name="Wing R.A."/>
            <person name="Wolfner M.F."/>
            <person name="Wong A."/>
            <person name="Wong G.K."/>
            <person name="Wu C.I."/>
            <person name="Wu G."/>
            <person name="Yamamoto D."/>
            <person name="Yang H.P."/>
            <person name="Yang S.P."/>
            <person name="Yorke J.A."/>
            <person name="Yoshida K."/>
            <person name="Zdobnov E."/>
            <person name="Zhang P."/>
            <person name="Zhang Y."/>
            <person name="Zimin A.V."/>
            <person name="Baldwin J."/>
            <person name="Abdouelleil A."/>
            <person name="Abdulkadir J."/>
            <person name="Abebe A."/>
            <person name="Abera B."/>
            <person name="Abreu J."/>
            <person name="Acer S.C."/>
            <person name="Aftuck L."/>
            <person name="Alexander A."/>
            <person name="An P."/>
            <person name="Anderson E."/>
            <person name="Anderson S."/>
            <person name="Arachi H."/>
            <person name="Azer M."/>
            <person name="Bachantsang P."/>
            <person name="Barry A."/>
            <person name="Bayul T."/>
            <person name="Berlin A."/>
            <person name="Bessette D."/>
            <person name="Bloom T."/>
            <person name="Blye J."/>
            <person name="Boguslavskiy L."/>
            <person name="Bonnet C."/>
            <person name="Boukhgalter B."/>
            <person name="Bourzgui I."/>
            <person name="Brown A."/>
            <person name="Cahill P."/>
            <person name="Channer S."/>
            <person name="Cheshatsang Y."/>
            <person name="Chuda L."/>
            <person name="Citroen M."/>
            <person name="Collymore A."/>
            <person name="Cooke P."/>
            <person name="Costello M."/>
            <person name="D'Aco K."/>
            <person name="Daza R."/>
            <person name="De Haan G."/>
            <person name="DeGray S."/>
            <person name="DeMaso C."/>
            <person name="Dhargay N."/>
            <person name="Dooley K."/>
            <person name="Dooley E."/>
            <person name="Doricent M."/>
            <person name="Dorje P."/>
            <person name="Dorjee K."/>
            <person name="Dupes A."/>
            <person name="Elong R."/>
            <person name="Falk J."/>
            <person name="Farina A."/>
            <person name="Faro S."/>
            <person name="Ferguson D."/>
            <person name="Fisher S."/>
            <person name="Foley C.D."/>
            <person name="Franke A."/>
            <person name="Friedrich D."/>
            <person name="Gadbois L."/>
            <person name="Gearin G."/>
            <person name="Gearin C.R."/>
            <person name="Giannoukos G."/>
            <person name="Goode T."/>
            <person name="Graham J."/>
            <person name="Grandbois E."/>
            <person name="Grewal S."/>
            <person name="Gyaltsen K."/>
            <person name="Hafez N."/>
            <person name="Hagos B."/>
            <person name="Hall J."/>
            <person name="Henson C."/>
            <person name="Hollinger A."/>
            <person name="Honan T."/>
            <person name="Huard M.D."/>
            <person name="Hughes L."/>
            <person name="Hurhula B."/>
            <person name="Husby M.E."/>
            <person name="Kamat A."/>
            <person name="Kanga B."/>
            <person name="Kashin S."/>
            <person name="Khazanovich D."/>
            <person name="Kisner P."/>
            <person name="Lance K."/>
            <person name="Lara M."/>
            <person name="Lee W."/>
            <person name="Lennon N."/>
            <person name="Letendre F."/>
            <person name="LeVine R."/>
            <person name="Lipovsky A."/>
            <person name="Liu X."/>
            <person name="Liu J."/>
            <person name="Liu S."/>
            <person name="Lokyitsang T."/>
            <person name="Lokyitsang Y."/>
            <person name="Lubonja R."/>
            <person name="Lui A."/>
            <person name="MacDonald P."/>
            <person name="Magnisalis V."/>
            <person name="Maru K."/>
            <person name="Matthews C."/>
            <person name="McCusker W."/>
            <person name="McDonough S."/>
            <person name="Mehta T."/>
            <person name="Meldrim J."/>
            <person name="Meneus L."/>
            <person name="Mihai O."/>
            <person name="Mihalev A."/>
            <person name="Mihova T."/>
            <person name="Mittelman R."/>
            <person name="Mlenga V."/>
            <person name="Montmayeur A."/>
            <person name="Mulrain L."/>
            <person name="Navidi A."/>
            <person name="Naylor J."/>
            <person name="Negash T."/>
            <person name="Nguyen T."/>
            <person name="Nguyen N."/>
            <person name="Nicol R."/>
            <person name="Norbu C."/>
            <person name="Norbu N."/>
            <person name="Novod N."/>
            <person name="O'Neill B."/>
            <person name="Osman S."/>
            <person name="Markiewicz E."/>
            <person name="Oyono O.L."/>
            <person name="Patti C."/>
            <person name="Phunkhang P."/>
            <person name="Pierre F."/>
            <person name="Priest M."/>
            <person name="Raghuraman S."/>
            <person name="Rege F."/>
            <person name="Reyes R."/>
            <person name="Rise C."/>
            <person name="Rogov P."/>
            <person name="Ross K."/>
            <person name="Ryan E."/>
            <person name="Settipalli S."/>
            <person name="Shea T."/>
            <person name="Sherpa N."/>
            <person name="Shi L."/>
            <person name="Shih D."/>
            <person name="Sparrow T."/>
            <person name="Spaulding J."/>
            <person name="Stalker J."/>
            <person name="Stange-Thomann N."/>
            <person name="Stavropoulos S."/>
            <person name="Stone C."/>
            <person name="Strader C."/>
            <person name="Tesfaye S."/>
            <person name="Thomson T."/>
            <person name="Thoulutsang Y."/>
            <person name="Thoulutsang D."/>
            <person name="Topham K."/>
            <person name="Topping I."/>
            <person name="Tsamla T."/>
            <person name="Vassiliev H."/>
            <person name="Vo A."/>
            <person name="Wangchuk T."/>
            <person name="Wangdi T."/>
            <person name="Weiand M."/>
            <person name="Wilkinson J."/>
            <person name="Wilson A."/>
            <person name="Yadav S."/>
            <person name="Young G."/>
            <person name="Yu Q."/>
            <person name="Zembek L."/>
            <person name="Zhong D."/>
            <person name="Zimmer A."/>
            <person name="Zwirko Z."/>
            <person name="Jaffe D.B."/>
            <person name="Alvarez P."/>
            <person name="Brockman W."/>
            <person name="Butler J."/>
            <person name="Chin C."/>
            <person name="Gnerre S."/>
            <person name="Grabherr M."/>
            <person name="Kleber M."/>
            <person name="Mauceli E."/>
            <person name="MacCallum I."/>
        </authorList>
    </citation>
    <scope>NUCLEOTIDE SEQUENCE [LARGE SCALE GENOMIC DNA]</scope>
    <source>
        <strain evidence="3">Tucson 14030-0811.24</strain>
    </source>
</reference>
<keyword evidence="3" id="KW-1185">Reference proteome</keyword>
<feature type="compositionally biased region" description="Low complexity" evidence="1">
    <location>
        <begin position="100"/>
        <end position="123"/>
    </location>
</feature>
<feature type="compositionally biased region" description="Pro residues" evidence="1">
    <location>
        <begin position="1216"/>
        <end position="1228"/>
    </location>
</feature>
<dbReference type="PANTHER" id="PTHR48125">
    <property type="entry name" value="LP07818P1"/>
    <property type="match status" value="1"/>
</dbReference>
<dbReference type="Proteomes" id="UP000007798">
    <property type="component" value="Unassembled WGS sequence"/>
</dbReference>
<organism evidence="2 3">
    <name type="scientific">Drosophila willistoni</name>
    <name type="common">Fruit fly</name>
    <dbReference type="NCBI Taxonomy" id="7260"/>
    <lineage>
        <taxon>Eukaryota</taxon>
        <taxon>Metazoa</taxon>
        <taxon>Ecdysozoa</taxon>
        <taxon>Arthropoda</taxon>
        <taxon>Hexapoda</taxon>
        <taxon>Insecta</taxon>
        <taxon>Pterygota</taxon>
        <taxon>Neoptera</taxon>
        <taxon>Endopterygota</taxon>
        <taxon>Diptera</taxon>
        <taxon>Brachycera</taxon>
        <taxon>Muscomorpha</taxon>
        <taxon>Ephydroidea</taxon>
        <taxon>Drosophilidae</taxon>
        <taxon>Drosophila</taxon>
        <taxon>Sophophora</taxon>
    </lineage>
</organism>
<feature type="compositionally biased region" description="Low complexity" evidence="1">
    <location>
        <begin position="828"/>
        <end position="839"/>
    </location>
</feature>
<gene>
    <name evidence="2" type="primary">Dwil\GK16191</name>
    <name evidence="2" type="ORF">Dwil_GK16191</name>
</gene>
<dbReference type="eggNOG" id="ENOG502SE1M">
    <property type="taxonomic scope" value="Eukaryota"/>
</dbReference>
<evidence type="ECO:0000256" key="1">
    <source>
        <dbReference type="SAM" id="MobiDB-lite"/>
    </source>
</evidence>
<feature type="region of interest" description="Disordered" evidence="1">
    <location>
        <begin position="1091"/>
        <end position="1260"/>
    </location>
</feature>
<dbReference type="FunCoup" id="B4N222">
    <property type="interactions" value="193"/>
</dbReference>
<protein>
    <submittedName>
        <fullName evidence="2">Uncharacterized protein</fullName>
    </submittedName>
</protein>
<feature type="region of interest" description="Disordered" evidence="1">
    <location>
        <begin position="147"/>
        <end position="170"/>
    </location>
</feature>
<feature type="region of interest" description="Disordered" evidence="1">
    <location>
        <begin position="1052"/>
        <end position="1071"/>
    </location>
</feature>
<dbReference type="STRING" id="7260.B4N222"/>
<feature type="region of interest" description="Disordered" evidence="1">
    <location>
        <begin position="442"/>
        <end position="465"/>
    </location>
</feature>
<evidence type="ECO:0000313" key="3">
    <source>
        <dbReference type="Proteomes" id="UP000007798"/>
    </source>
</evidence>
<name>B4N222_DROWI</name>
<evidence type="ECO:0000313" key="2">
    <source>
        <dbReference type="EMBL" id="EDW78411.2"/>
    </source>
</evidence>
<feature type="region of interest" description="Disordered" evidence="1">
    <location>
        <begin position="811"/>
        <end position="842"/>
    </location>
</feature>
<feature type="region of interest" description="Disordered" evidence="1">
    <location>
        <begin position="1275"/>
        <end position="1325"/>
    </location>
</feature>
<feature type="compositionally biased region" description="Low complexity" evidence="1">
    <location>
        <begin position="582"/>
        <end position="595"/>
    </location>
</feature>
<feature type="compositionally biased region" description="Low complexity" evidence="1">
    <location>
        <begin position="80"/>
        <end position="91"/>
    </location>
</feature>
<feature type="compositionally biased region" description="Pro residues" evidence="1">
    <location>
        <begin position="447"/>
        <end position="460"/>
    </location>
</feature>
<dbReference type="InParanoid" id="B4N222"/>
<sequence>MGDNALNVTKANFEFNTTTTTFQTTTEQTTKATTTLKTTNIYSPVVHLLDLEQTVAPPINSGHDGEKFTRKKQLQQENYPTTRPTTFTTTTIESEMERIPTSPTTSTTTTLGTTTTTTTSITPKPKHNGYLGPIFMGEKTFSVLHPLKKPKQEPPSNDNNNNNNKHVSSIESQLRNGRIVEILAPTALLEQNTADSTIAPPTAPPASLAASSSSLKLSTTVFQVAADMQTSTSTATSGPAEETLASLQAQLPPRTESKISDIQIEVYDSTVDSIVASTNFRDNEGYYARPAMDVGEAEETGMGGTTKPPTQPMIQERFTQYVIDRADVSTQPAAGLGKQVPAAIEIHINVSEALGGESEDLEFSYRQPSNAPNEKSSKLSDEILVVEIIDNGDNSTENSASGSAEHINPIFTFRSDAAIATPQVRPPQLPQDAQDELFMADVKGDVPRPPPPPPPPPPRKPSAIDRDSDTIFYISNTEVKVGESLPTVSSAGATLEQQQQRKMQLENQFFPANYMMERTSVATPRYEEDIILSPLHHNAADTLKIFRSGSSSGNTGDGAPPLDVTYVGESVIEVEQQSPAASQSTTMRSLPSSSSPMPDIIIQPAVLPDLAIGVPVIGELPPQIELKEIDYMPGELGLSPNGIGIYENEIQGNSLTMDTDSESEPDVIESSIQYGGDLIDDGAGGGFDGVEGSYPFDSPAHRMQQAVAPHHHHLHRENEPMAEMLNATLLQHNDSGAGASAMAPLLANGSQMPERMGNATALSEDPSNDFDGFLNLFAVSMGLIIVILPSALLVSMYCAVRYMLNKNTATGAQGDDSEQGQDSAKNESPSSPSASSASSGREAPAIHTIHRHHQQVMAHCVQPIRFQFEQDTMIKTIDPALSVIRDTVSDDNVDDPLKIIGPYGSITKMTLKDNHLIIVTEERHDISRNARETKMHTDKDGVFVVEVARGIDSKQMPPDSPGVLETTELPFDTKQQANGLHVLNEQSLPPSHEQVQIHAPPIDFANSQPASAIASMVGGTSSTLHLIEEEEQQLNDPELESDQNLEQEKIAQTGLSQSDLSSTSSGDSNKRYTYGNQELYIIEQPGYATISPTAQPIIPNPSPPTEEVSNNNNEKEQEQQPAEEAEPQIEPKPEPKPQAEPQRQSETQTETLENIAVPPAAFGNYHQADETDDKGDLKQEENTYDSLMSLPAPPSTEEIKELNDFTLIESNQLDSLPPPPPPPPPPPTDANGNGHAKTEEQFDAEAGATIGNGNGNDNATSKVVVPVASVSVCVTQPSDEPTTLTPPASPPATPPPQPPATIYGSGNGQLTNGIIHPMPVDVNGS</sequence>
<proteinExistence type="predicted"/>
<feature type="compositionally biased region" description="Low complexity" evidence="1">
    <location>
        <begin position="1052"/>
        <end position="1067"/>
    </location>
</feature>
<dbReference type="EMBL" id="CH963925">
    <property type="protein sequence ID" value="EDW78411.2"/>
    <property type="molecule type" value="Genomic_DNA"/>
</dbReference>
<feature type="region of interest" description="Disordered" evidence="1">
    <location>
        <begin position="576"/>
        <end position="595"/>
    </location>
</feature>
<dbReference type="HOGENOM" id="CLU_247727_0_0_1"/>
<accession>B4N222</accession>